<keyword evidence="4" id="KW-1185">Reference proteome</keyword>
<protein>
    <recommendedName>
        <fullName evidence="5">Head-to-tail adaptor</fullName>
    </recommendedName>
</protein>
<accession>A0ABW7KIX8</accession>
<organism evidence="2 3">
    <name type="scientific">Antrihabitans spumae</name>
    <dbReference type="NCBI Taxonomy" id="3373370"/>
    <lineage>
        <taxon>Bacteria</taxon>
        <taxon>Bacillati</taxon>
        <taxon>Actinomycetota</taxon>
        <taxon>Actinomycetes</taxon>
        <taxon>Mycobacteriales</taxon>
        <taxon>Nocardiaceae</taxon>
        <taxon>Antrihabitans</taxon>
    </lineage>
</organism>
<reference evidence="3 4" key="1">
    <citation type="submission" date="2024-10" db="EMBL/GenBank/DDBJ databases">
        <authorList>
            <person name="Riesco R."/>
        </authorList>
    </citation>
    <scope>NUCLEOTIDE SEQUENCE [LARGE SCALE GENOMIC DNA]</scope>
    <source>
        <strain evidence="2 3">NCIMB 15448</strain>
        <strain evidence="1 4">NCIMB 15450</strain>
    </source>
</reference>
<sequence length="123" mass="13438">MPFAEPDDIAEQWRPLTSAEEARAEGLLVIAERLIRRHVTITADDLLVAKQVSIEMVTDALDNGPRSMGPKITQATLDGASYTATVPDADGHTWVLTFTSDMRELFGLAATPGPEYYFGDCPQ</sequence>
<proteinExistence type="predicted"/>
<dbReference type="EMBL" id="JBIMSP010000012">
    <property type="protein sequence ID" value="MFH5242274.1"/>
    <property type="molecule type" value="Genomic_DNA"/>
</dbReference>
<dbReference type="Proteomes" id="UP001609176">
    <property type="component" value="Unassembled WGS sequence"/>
</dbReference>
<evidence type="ECO:0000313" key="4">
    <source>
        <dbReference type="Proteomes" id="UP001609219"/>
    </source>
</evidence>
<gene>
    <name evidence="2" type="ORF">ACHIPV_10305</name>
    <name evidence="1" type="ORF">ACHIRB_25460</name>
</gene>
<dbReference type="EMBL" id="JBIMSN010000126">
    <property type="protein sequence ID" value="MFH5231891.1"/>
    <property type="molecule type" value="Genomic_DNA"/>
</dbReference>
<dbReference type="RefSeq" id="WP_395124283.1">
    <property type="nucleotide sequence ID" value="NZ_JBIMSN010000126.1"/>
</dbReference>
<evidence type="ECO:0000313" key="2">
    <source>
        <dbReference type="EMBL" id="MFH5242274.1"/>
    </source>
</evidence>
<dbReference type="Proteomes" id="UP001609219">
    <property type="component" value="Unassembled WGS sequence"/>
</dbReference>
<evidence type="ECO:0000313" key="1">
    <source>
        <dbReference type="EMBL" id="MFH5231891.1"/>
    </source>
</evidence>
<evidence type="ECO:0008006" key="5">
    <source>
        <dbReference type="Google" id="ProtNLM"/>
    </source>
</evidence>
<evidence type="ECO:0000313" key="3">
    <source>
        <dbReference type="Proteomes" id="UP001609176"/>
    </source>
</evidence>
<comment type="caution">
    <text evidence="2">The sequence shown here is derived from an EMBL/GenBank/DDBJ whole genome shotgun (WGS) entry which is preliminary data.</text>
</comment>
<name>A0ABW7KIX8_9NOCA</name>